<feature type="region of interest" description="Disordered" evidence="1">
    <location>
        <begin position="183"/>
        <end position="224"/>
    </location>
</feature>
<reference evidence="3 4" key="1">
    <citation type="journal article" date="2021" name="Nat. Commun.">
        <title>Genetic determinants of endophytism in the Arabidopsis root mycobiome.</title>
        <authorList>
            <person name="Mesny F."/>
            <person name="Miyauchi S."/>
            <person name="Thiergart T."/>
            <person name="Pickel B."/>
            <person name="Atanasova L."/>
            <person name="Karlsson M."/>
            <person name="Huettel B."/>
            <person name="Barry K.W."/>
            <person name="Haridas S."/>
            <person name="Chen C."/>
            <person name="Bauer D."/>
            <person name="Andreopoulos W."/>
            <person name="Pangilinan J."/>
            <person name="LaButti K."/>
            <person name="Riley R."/>
            <person name="Lipzen A."/>
            <person name="Clum A."/>
            <person name="Drula E."/>
            <person name="Henrissat B."/>
            <person name="Kohler A."/>
            <person name="Grigoriev I.V."/>
            <person name="Martin F.M."/>
            <person name="Hacquard S."/>
        </authorList>
    </citation>
    <scope>NUCLEOTIDE SEQUENCE [LARGE SCALE GENOMIC DNA]</scope>
    <source>
        <strain evidence="3 4">MPI-SDFR-AT-0080</strain>
    </source>
</reference>
<evidence type="ECO:0000256" key="1">
    <source>
        <dbReference type="SAM" id="MobiDB-lite"/>
    </source>
</evidence>
<keyword evidence="4" id="KW-1185">Reference proteome</keyword>
<gene>
    <name evidence="3" type="ORF">B0J12DRAFT_698779</name>
</gene>
<protein>
    <submittedName>
        <fullName evidence="3">Uncharacterized protein</fullName>
    </submittedName>
</protein>
<feature type="region of interest" description="Disordered" evidence="1">
    <location>
        <begin position="1"/>
        <end position="24"/>
    </location>
</feature>
<evidence type="ECO:0000313" key="4">
    <source>
        <dbReference type="Proteomes" id="UP000774617"/>
    </source>
</evidence>
<proteinExistence type="predicted"/>
<dbReference type="Proteomes" id="UP000774617">
    <property type="component" value="Unassembled WGS sequence"/>
</dbReference>
<evidence type="ECO:0000313" key="3">
    <source>
        <dbReference type="EMBL" id="KAH7052098.1"/>
    </source>
</evidence>
<keyword evidence="2" id="KW-0812">Transmembrane</keyword>
<evidence type="ECO:0000256" key="2">
    <source>
        <dbReference type="SAM" id="Phobius"/>
    </source>
</evidence>
<name>A0ABQ8GCN5_9PEZI</name>
<feature type="region of interest" description="Disordered" evidence="1">
    <location>
        <begin position="75"/>
        <end position="102"/>
    </location>
</feature>
<keyword evidence="2" id="KW-0472">Membrane</keyword>
<dbReference type="EMBL" id="JAGTJR010000011">
    <property type="protein sequence ID" value="KAH7052098.1"/>
    <property type="molecule type" value="Genomic_DNA"/>
</dbReference>
<sequence length="224" mass="24286">MSPLSNQTNKHIRRSDGTTADGENSGGVPLRIVAIVSYTIAFLAAAALTIYIVAYLKPPRQWRWHCRQRGRLLAPENPSTSSSRCTFTVDEGNRDRDKSTEGWGLKGHFNRRCRGGVQGATKNSTIPIKGIRRTVVYIVKNGPAPVGLIKPKGTRALPGECGERDGQMSYELDKKSRAYGGGQLPWAAQAGGTANGTLMKSPPRPIHEEGNQGSQSSKEKGNMI</sequence>
<comment type="caution">
    <text evidence="3">The sequence shown here is derived from an EMBL/GenBank/DDBJ whole genome shotgun (WGS) entry which is preliminary data.</text>
</comment>
<organism evidence="3 4">
    <name type="scientific">Macrophomina phaseolina</name>
    <dbReference type="NCBI Taxonomy" id="35725"/>
    <lineage>
        <taxon>Eukaryota</taxon>
        <taxon>Fungi</taxon>
        <taxon>Dikarya</taxon>
        <taxon>Ascomycota</taxon>
        <taxon>Pezizomycotina</taxon>
        <taxon>Dothideomycetes</taxon>
        <taxon>Dothideomycetes incertae sedis</taxon>
        <taxon>Botryosphaeriales</taxon>
        <taxon>Botryosphaeriaceae</taxon>
        <taxon>Macrophomina</taxon>
    </lineage>
</organism>
<keyword evidence="2" id="KW-1133">Transmembrane helix</keyword>
<feature type="compositionally biased region" description="Basic and acidic residues" evidence="1">
    <location>
        <begin position="91"/>
        <end position="100"/>
    </location>
</feature>
<feature type="compositionally biased region" description="Polar residues" evidence="1">
    <location>
        <begin position="77"/>
        <end position="86"/>
    </location>
</feature>
<feature type="transmembrane region" description="Helical" evidence="2">
    <location>
        <begin position="32"/>
        <end position="56"/>
    </location>
</feature>
<accession>A0ABQ8GCN5</accession>